<dbReference type="PANTHER" id="PTHR47979">
    <property type="entry name" value="DRAB11-RELATED"/>
    <property type="match status" value="1"/>
</dbReference>
<evidence type="ECO:0000313" key="2">
    <source>
        <dbReference type="EMBL" id="KAK8835011.1"/>
    </source>
</evidence>
<dbReference type="Gene3D" id="3.40.50.300">
    <property type="entry name" value="P-loop containing nucleotide triphosphate hydrolases"/>
    <property type="match status" value="1"/>
</dbReference>
<dbReference type="EMBL" id="JAPFFF010000250">
    <property type="protein sequence ID" value="KAK8835011.1"/>
    <property type="molecule type" value="Genomic_DNA"/>
</dbReference>
<evidence type="ECO:0000256" key="1">
    <source>
        <dbReference type="ARBA" id="ARBA00006270"/>
    </source>
</evidence>
<evidence type="ECO:0000313" key="4">
    <source>
        <dbReference type="Proteomes" id="UP001470230"/>
    </source>
</evidence>
<dbReference type="InterPro" id="IPR005225">
    <property type="entry name" value="Small_GTP-bd"/>
</dbReference>
<dbReference type="PRINTS" id="PR00449">
    <property type="entry name" value="RASTRNSFRMNG"/>
</dbReference>
<gene>
    <name evidence="2" type="ORF">M9Y10_019457</name>
    <name evidence="3" type="ORF">M9Y10_020616</name>
</gene>
<dbReference type="NCBIfam" id="TIGR00231">
    <property type="entry name" value="small_GTP"/>
    <property type="match status" value="1"/>
</dbReference>
<sequence length="485" mass="55621">MTSESGDKPDFLLKIVLVGESGTGKTNYLNRLSRGFYNPNTKNTIGVEFGTESMVIKEKTVKAQIWDTAGLARYRAIVSAYYRGAIGVVLMYDVTNLDSFNSLSKWVDEIRNSTDNKVVVMVVANKCEVPGSQRIISTERGKHFAKQHNFLFNEVSACDNINIKESFEQLISEIIDKLSEKEEEKTNNKTDTSKTDQKNLHSNPILLSSAGLKNIIRNDVEYFTFKFGPSEMKIDKLFAQFLSPLVSRILLSDPTVDSLNFDYLSKSNFPNFDQLFNDEIFGLLHKISRGESIEIDDVEAQKLMLISILLYNQELFDILCQSHPINFDIDHVEAYVQQAMVLNQMKEFFKEDKFDISEVFDEMAKKFDLIDKKCLKNLPKSVIYTVISNKNLVVESEDSLFDFVMDVFESDESEKCEENDEYNLMLFLEKIELGNLTEKKCAKYIQQIDPNKITGTIWKSICRKFEGSEDTNDKKDEQQKIMNSS</sequence>
<name>A0ABR2GMU9_9EUKA</name>
<dbReference type="SMART" id="SM00173">
    <property type="entry name" value="RAS"/>
    <property type="match status" value="1"/>
</dbReference>
<accession>A0ABR2GMU9</accession>
<dbReference type="InterPro" id="IPR001806">
    <property type="entry name" value="Small_GTPase"/>
</dbReference>
<evidence type="ECO:0000313" key="3">
    <source>
        <dbReference type="EMBL" id="KAK8845698.1"/>
    </source>
</evidence>
<dbReference type="SMART" id="SM00174">
    <property type="entry name" value="RHO"/>
    <property type="match status" value="1"/>
</dbReference>
<dbReference type="Proteomes" id="UP001470230">
    <property type="component" value="Unassembled WGS sequence"/>
</dbReference>
<proteinExistence type="inferred from homology"/>
<dbReference type="SMART" id="SM00176">
    <property type="entry name" value="RAN"/>
    <property type="match status" value="1"/>
</dbReference>
<dbReference type="Pfam" id="PF00071">
    <property type="entry name" value="Ras"/>
    <property type="match status" value="1"/>
</dbReference>
<comment type="caution">
    <text evidence="2">The sequence shown here is derived from an EMBL/GenBank/DDBJ whole genome shotgun (WGS) entry which is preliminary data.</text>
</comment>
<keyword evidence="4" id="KW-1185">Reference proteome</keyword>
<dbReference type="InterPro" id="IPR027417">
    <property type="entry name" value="P-loop_NTPase"/>
</dbReference>
<reference evidence="2 4" key="1">
    <citation type="submission" date="2024-04" db="EMBL/GenBank/DDBJ databases">
        <title>Tritrichomonas musculus Genome.</title>
        <authorList>
            <person name="Alves-Ferreira E."/>
            <person name="Grigg M."/>
            <person name="Lorenzi H."/>
            <person name="Galac M."/>
        </authorList>
    </citation>
    <scope>NUCLEOTIDE SEQUENCE [LARGE SCALE GENOMIC DNA]</scope>
    <source>
        <strain evidence="2 4">EAF2021</strain>
    </source>
</reference>
<dbReference type="EMBL" id="JAPFFF010000030">
    <property type="protein sequence ID" value="KAK8845698.1"/>
    <property type="molecule type" value="Genomic_DNA"/>
</dbReference>
<dbReference type="PROSITE" id="PS51419">
    <property type="entry name" value="RAB"/>
    <property type="match status" value="1"/>
</dbReference>
<protein>
    <submittedName>
        <fullName evidence="2">Uncharacterized protein</fullName>
    </submittedName>
</protein>
<comment type="similarity">
    <text evidence="1">Belongs to the small GTPase superfamily. Rab family.</text>
</comment>
<dbReference type="PROSITE" id="PS51421">
    <property type="entry name" value="RAS"/>
    <property type="match status" value="1"/>
</dbReference>
<organism evidence="2 4">
    <name type="scientific">Tritrichomonas musculus</name>
    <dbReference type="NCBI Taxonomy" id="1915356"/>
    <lineage>
        <taxon>Eukaryota</taxon>
        <taxon>Metamonada</taxon>
        <taxon>Parabasalia</taxon>
        <taxon>Tritrichomonadida</taxon>
        <taxon>Tritrichomonadidae</taxon>
        <taxon>Tritrichomonas</taxon>
    </lineage>
</organism>
<dbReference type="InterPro" id="IPR050209">
    <property type="entry name" value="Rab_GTPases_membrane_traffic"/>
</dbReference>
<dbReference type="SMART" id="SM00175">
    <property type="entry name" value="RAB"/>
    <property type="match status" value="1"/>
</dbReference>
<dbReference type="SUPFAM" id="SSF52540">
    <property type="entry name" value="P-loop containing nucleoside triphosphate hydrolases"/>
    <property type="match status" value="1"/>
</dbReference>